<dbReference type="HOGENOM" id="CLU_516403_0_0_2"/>
<keyword evidence="1" id="KW-0812">Transmembrane</keyword>
<dbReference type="Proteomes" id="UP000001304">
    <property type="component" value="Chromosome"/>
</dbReference>
<feature type="transmembrane region" description="Helical" evidence="1">
    <location>
        <begin position="490"/>
        <end position="508"/>
    </location>
</feature>
<dbReference type="EMBL" id="CP002098">
    <property type="protein sequence ID" value="ADM27504.1"/>
    <property type="molecule type" value="Genomic_DNA"/>
</dbReference>
<dbReference type="STRING" id="583356.Igag_0674"/>
<protein>
    <submittedName>
        <fullName evidence="2">Uncharacterized protein</fullName>
    </submittedName>
</protein>
<proteinExistence type="predicted"/>
<reference evidence="2 3" key="1">
    <citation type="journal article" date="2010" name="Stand. Genomic Sci.">
        <title>Complete genome sequence of Ignisphaera aggregans type strain (AQ1.S1).</title>
        <authorList>
            <person name="Goker M."/>
            <person name="Held B."/>
            <person name="Lapidus A."/>
            <person name="Nolan M."/>
            <person name="Spring S."/>
            <person name="Yasawong M."/>
            <person name="Lucas S."/>
            <person name="Glavina Del Rio T."/>
            <person name="Tice H."/>
            <person name="Cheng J.F."/>
            <person name="Goodwin L."/>
            <person name="Tapia R."/>
            <person name="Pitluck S."/>
            <person name="Liolios K."/>
            <person name="Ivanova N."/>
            <person name="Mavromatis K."/>
            <person name="Mikhailova N."/>
            <person name="Pati A."/>
            <person name="Chen A."/>
            <person name="Palaniappan K."/>
            <person name="Brambilla E."/>
            <person name="Land M."/>
            <person name="Hauser L."/>
            <person name="Chang Y.J."/>
            <person name="Jeffries C.D."/>
            <person name="Brettin T."/>
            <person name="Detter J.C."/>
            <person name="Han C."/>
            <person name="Rohde M."/>
            <person name="Sikorski J."/>
            <person name="Woyke T."/>
            <person name="Bristow J."/>
            <person name="Eisen J.A."/>
            <person name="Markowitz V."/>
            <person name="Hugenholtz P."/>
            <person name="Kyrpides N.C."/>
            <person name="Klenk H.P."/>
        </authorList>
    </citation>
    <scope>NUCLEOTIDE SEQUENCE [LARGE SCALE GENOMIC DNA]</scope>
    <source>
        <strain evidence="3">DSM 17230 / JCM 13409 / AQ1.S1</strain>
    </source>
</reference>
<evidence type="ECO:0000256" key="1">
    <source>
        <dbReference type="SAM" id="Phobius"/>
    </source>
</evidence>
<gene>
    <name evidence="2" type="ordered locus">Igag_0674</name>
</gene>
<keyword evidence="1" id="KW-1133">Transmembrane helix</keyword>
<dbReference type="AlphaFoldDB" id="E0SSV4"/>
<dbReference type="SUPFAM" id="SSF63829">
    <property type="entry name" value="Calcium-dependent phosphotriesterase"/>
    <property type="match status" value="1"/>
</dbReference>
<evidence type="ECO:0000313" key="2">
    <source>
        <dbReference type="EMBL" id="ADM27504.1"/>
    </source>
</evidence>
<keyword evidence="1" id="KW-0472">Membrane</keyword>
<dbReference type="BioCyc" id="IAGG583356:GHAH-670-MONOMER"/>
<keyword evidence="3" id="KW-1185">Reference proteome</keyword>
<accession>E0SSV4</accession>
<feature type="transmembrane region" description="Helical" evidence="1">
    <location>
        <begin position="12"/>
        <end position="32"/>
    </location>
</feature>
<evidence type="ECO:0000313" key="3">
    <source>
        <dbReference type="Proteomes" id="UP000001304"/>
    </source>
</evidence>
<name>E0SSV4_IGNAA</name>
<sequence length="510" mass="57245">MGIYRVCKSAKLLIAILLFLSICCLYTVAIVYSESPNVLAPIQWVKYIDLTKGRDYAYGSCLFGGYIAVVGVADDTPAIVLLDMSTSDVVNMWRGDRIEVLINCISIGNLLYVVGYENTFISSYGVIYVFDKDLNVVRRIEVQNTPLYTITYSDGYIYIGGYTRKDINLDGYNEDIWYIEKRSPDLNPINNRVVYIPNWKWGYTYDIGVNPLNRNIWVVGYYTDYNYSVHSLAILLDKNLNIVKYIDYPINYKYYLGSLYAIDFDANGYAYIVGSNGIAKMDPNGNIVDLNKEIWGTYGAKIVYTENFIYIFRDEYTGTYIRHNMYIMNKNMYSLAKYVLSSNIEADSTFDLGKHVFDGSNIYVAGYDYATMGGNSRWVIYSISTIYPVQQTVVTKTITTTAMQTISIPITITSTYISLTTITSIFTTTSISTTTLEKTATATTTIATPSTTTTTITTTTTTTQTITTSITTPTTVTTTIKEAVIPPETISIIAMAIVVIAIIIAFLLRK</sequence>
<organism evidence="2 3">
    <name type="scientific">Ignisphaera aggregans (strain DSM 17230 / JCM 13409 / AQ1.S1)</name>
    <dbReference type="NCBI Taxonomy" id="583356"/>
    <lineage>
        <taxon>Archaea</taxon>
        <taxon>Thermoproteota</taxon>
        <taxon>Thermoprotei</taxon>
        <taxon>Desulfurococcales</taxon>
        <taxon>Desulfurococcaceae</taxon>
        <taxon>Ignisphaera</taxon>
    </lineage>
</organism>
<dbReference type="KEGG" id="iag:Igag_0674"/>